<dbReference type="Pfam" id="PF09851">
    <property type="entry name" value="SHOCT"/>
    <property type="match status" value="1"/>
</dbReference>
<feature type="domain" description="SHOCT" evidence="7">
    <location>
        <begin position="96"/>
        <end position="123"/>
    </location>
</feature>
<evidence type="ECO:0000313" key="10">
    <source>
        <dbReference type="Proteomes" id="UP001157091"/>
    </source>
</evidence>
<accession>A0ABQ6I016</accession>
<dbReference type="InterPro" id="IPR027379">
    <property type="entry name" value="CLS_N"/>
</dbReference>
<comment type="caution">
    <text evidence="9">The sequence shown here is derived from an EMBL/GenBank/DDBJ whole genome shotgun (WGS) entry which is preliminary data.</text>
</comment>
<dbReference type="Pfam" id="PF13396">
    <property type="entry name" value="PLDc_N"/>
    <property type="match status" value="1"/>
</dbReference>
<evidence type="ECO:0000259" key="8">
    <source>
        <dbReference type="Pfam" id="PF13396"/>
    </source>
</evidence>
<sequence length="125" mass="14052">MTVWDYFWWIIGVFLFIAYIFVLIQIFTDLFRDRELSGGWKAVWIIFLIVFPVITGLVYLIARGQGMAARQASAVVQAKNDTDAYIRQTAAKSPADQISTAKSLLDAGTISQEEFDRLKARALAG</sequence>
<evidence type="ECO:0000256" key="4">
    <source>
        <dbReference type="ARBA" id="ARBA00022989"/>
    </source>
</evidence>
<dbReference type="RefSeq" id="WP_284292959.1">
    <property type="nucleotide sequence ID" value="NZ_BSUK01000001.1"/>
</dbReference>
<name>A0ABQ6I016_9MICO</name>
<dbReference type="InterPro" id="IPR018649">
    <property type="entry name" value="SHOCT"/>
</dbReference>
<evidence type="ECO:0000256" key="2">
    <source>
        <dbReference type="ARBA" id="ARBA00022475"/>
    </source>
</evidence>
<evidence type="ECO:0000256" key="5">
    <source>
        <dbReference type="ARBA" id="ARBA00023136"/>
    </source>
</evidence>
<keyword evidence="10" id="KW-1185">Reference proteome</keyword>
<evidence type="ECO:0000256" key="6">
    <source>
        <dbReference type="SAM" id="Phobius"/>
    </source>
</evidence>
<evidence type="ECO:0000259" key="7">
    <source>
        <dbReference type="Pfam" id="PF09851"/>
    </source>
</evidence>
<keyword evidence="4 6" id="KW-1133">Transmembrane helix</keyword>
<feature type="transmembrane region" description="Helical" evidence="6">
    <location>
        <begin position="6"/>
        <end position="30"/>
    </location>
</feature>
<keyword evidence="2" id="KW-1003">Cell membrane</keyword>
<reference evidence="10" key="1">
    <citation type="journal article" date="2019" name="Int. J. Syst. Evol. Microbiol.">
        <title>The Global Catalogue of Microorganisms (GCM) 10K type strain sequencing project: providing services to taxonomists for standard genome sequencing and annotation.</title>
        <authorList>
            <consortium name="The Broad Institute Genomics Platform"/>
            <consortium name="The Broad Institute Genome Sequencing Center for Infectious Disease"/>
            <person name="Wu L."/>
            <person name="Ma J."/>
        </authorList>
    </citation>
    <scope>NUCLEOTIDE SEQUENCE [LARGE SCALE GENOMIC DNA]</scope>
    <source>
        <strain evidence="10">NBRC 106348</strain>
    </source>
</reference>
<comment type="subcellular location">
    <subcellularLocation>
        <location evidence="1">Cell membrane</location>
        <topology evidence="1">Multi-pass membrane protein</topology>
    </subcellularLocation>
</comment>
<gene>
    <name evidence="9" type="ORF">GCM10025864_18300</name>
</gene>
<feature type="transmembrane region" description="Helical" evidence="6">
    <location>
        <begin position="42"/>
        <end position="62"/>
    </location>
</feature>
<evidence type="ECO:0000256" key="1">
    <source>
        <dbReference type="ARBA" id="ARBA00004651"/>
    </source>
</evidence>
<organism evidence="9 10">
    <name type="scientific">Luteimicrobium album</name>
    <dbReference type="NCBI Taxonomy" id="1054550"/>
    <lineage>
        <taxon>Bacteria</taxon>
        <taxon>Bacillati</taxon>
        <taxon>Actinomycetota</taxon>
        <taxon>Actinomycetes</taxon>
        <taxon>Micrococcales</taxon>
        <taxon>Luteimicrobium</taxon>
    </lineage>
</organism>
<dbReference type="Proteomes" id="UP001157091">
    <property type="component" value="Unassembled WGS sequence"/>
</dbReference>
<dbReference type="EMBL" id="BSUK01000001">
    <property type="protein sequence ID" value="GMA24071.1"/>
    <property type="molecule type" value="Genomic_DNA"/>
</dbReference>
<keyword evidence="3 6" id="KW-0812">Transmembrane</keyword>
<proteinExistence type="predicted"/>
<feature type="domain" description="Cardiolipin synthase N-terminal" evidence="8">
    <location>
        <begin position="17"/>
        <end position="63"/>
    </location>
</feature>
<protein>
    <submittedName>
        <fullName evidence="9">Membrane protein</fullName>
    </submittedName>
</protein>
<keyword evidence="5 6" id="KW-0472">Membrane</keyword>
<evidence type="ECO:0000313" key="9">
    <source>
        <dbReference type="EMBL" id="GMA24071.1"/>
    </source>
</evidence>
<evidence type="ECO:0000256" key="3">
    <source>
        <dbReference type="ARBA" id="ARBA00022692"/>
    </source>
</evidence>